<comment type="caution">
    <text evidence="2">The sequence shown here is derived from an EMBL/GenBank/DDBJ whole genome shotgun (WGS) entry which is preliminary data.</text>
</comment>
<reference evidence="2 3" key="1">
    <citation type="submission" date="2018-09" db="EMBL/GenBank/DDBJ databases">
        <title>Genomic investigation of the strawberry pathogen Phytophthora fragariae indicates pathogenicity is determined by transcriptional variation in three key races.</title>
        <authorList>
            <person name="Adams T.M."/>
            <person name="Armitage A.D."/>
            <person name="Sobczyk M.K."/>
            <person name="Bates H.J."/>
            <person name="Dunwell J.M."/>
            <person name="Nellist C.F."/>
            <person name="Harrison R.J."/>
        </authorList>
    </citation>
    <scope>NUCLEOTIDE SEQUENCE [LARGE SCALE GENOMIC DNA]</scope>
    <source>
        <strain evidence="2 3">SCRP245</strain>
    </source>
</reference>
<gene>
    <name evidence="2" type="ORF">PF011_g13415</name>
</gene>
<dbReference type="EMBL" id="QXFW01000824">
    <property type="protein sequence ID" value="KAE9002218.1"/>
    <property type="molecule type" value="Genomic_DNA"/>
</dbReference>
<organism evidence="2 3">
    <name type="scientific">Phytophthora fragariae</name>
    <dbReference type="NCBI Taxonomy" id="53985"/>
    <lineage>
        <taxon>Eukaryota</taxon>
        <taxon>Sar</taxon>
        <taxon>Stramenopiles</taxon>
        <taxon>Oomycota</taxon>
        <taxon>Peronosporomycetes</taxon>
        <taxon>Peronosporales</taxon>
        <taxon>Peronosporaceae</taxon>
        <taxon>Phytophthora</taxon>
    </lineage>
</organism>
<dbReference type="Proteomes" id="UP000460718">
    <property type="component" value="Unassembled WGS sequence"/>
</dbReference>
<feature type="region of interest" description="Disordered" evidence="1">
    <location>
        <begin position="167"/>
        <end position="215"/>
    </location>
</feature>
<evidence type="ECO:0000313" key="3">
    <source>
        <dbReference type="Proteomes" id="UP000460718"/>
    </source>
</evidence>
<protein>
    <submittedName>
        <fullName evidence="2">Uncharacterized protein</fullName>
    </submittedName>
</protein>
<sequence>MNVQSMELEGGNVCAATERVGASSGTKTADIDGAIAAMPSEVFEGKADTENHVGTSIDDSVSDEQAIDTTESLRSELLQLMQSSEPGSRRISTPASTSLASCDGSESVAAACVSIADQDLDGEDEHMDAEDDDLEDNEEVFVAGVNDSGQSETEGILTPTEAVDASALMHPQQNGKRPQRDETRSEEGRVERDAENPEPKRKRPGLRESSERRHSYMADYVVNTVQSSARFLDKYGRSIRPRTARRCAPSTQISS</sequence>
<feature type="region of interest" description="Disordered" evidence="1">
    <location>
        <begin position="234"/>
        <end position="255"/>
    </location>
</feature>
<accession>A0A6A3K9E0</accession>
<proteinExistence type="predicted"/>
<evidence type="ECO:0000256" key="1">
    <source>
        <dbReference type="SAM" id="MobiDB-lite"/>
    </source>
</evidence>
<evidence type="ECO:0000313" key="2">
    <source>
        <dbReference type="EMBL" id="KAE9002218.1"/>
    </source>
</evidence>
<dbReference type="AlphaFoldDB" id="A0A6A3K9E0"/>
<feature type="compositionally biased region" description="Basic and acidic residues" evidence="1">
    <location>
        <begin position="178"/>
        <end position="215"/>
    </location>
</feature>
<name>A0A6A3K9E0_9STRA</name>